<keyword evidence="5" id="KW-1185">Reference proteome</keyword>
<dbReference type="EMBL" id="JAUEOZ010000002">
    <property type="protein sequence ID" value="MDN2482803.1"/>
    <property type="molecule type" value="Genomic_DNA"/>
</dbReference>
<gene>
    <name evidence="4" type="ORF">QWJ08_15795</name>
</gene>
<dbReference type="InterPro" id="IPR032518">
    <property type="entry name" value="HepII_N"/>
</dbReference>
<dbReference type="InterPro" id="IPR008929">
    <property type="entry name" value="Chondroitin_lyas"/>
</dbReference>
<evidence type="ECO:0000313" key="4">
    <source>
        <dbReference type="EMBL" id="MDN2482803.1"/>
    </source>
</evidence>
<dbReference type="SUPFAM" id="SSF48230">
    <property type="entry name" value="Chondroitin AC/alginate lyase"/>
    <property type="match status" value="1"/>
</dbReference>
<evidence type="ECO:0000256" key="1">
    <source>
        <dbReference type="ARBA" id="ARBA00004196"/>
    </source>
</evidence>
<evidence type="ECO:0000313" key="5">
    <source>
        <dbReference type="Proteomes" id="UP001169719"/>
    </source>
</evidence>
<dbReference type="RefSeq" id="WP_289962851.1">
    <property type="nucleotide sequence ID" value="NZ_JAUEOZ010000002.1"/>
</dbReference>
<dbReference type="Pfam" id="PF07940">
    <property type="entry name" value="Hepar_II_III_C"/>
    <property type="match status" value="1"/>
</dbReference>
<feature type="domain" description="Heparinase II/III-like C-terminal" evidence="2">
    <location>
        <begin position="474"/>
        <end position="636"/>
    </location>
</feature>
<reference evidence="4" key="1">
    <citation type="submission" date="2024-05" db="EMBL/GenBank/DDBJ databases">
        <title>Genome Sequences of Four Agar- Degrading Marine Bacteria.</title>
        <authorList>
            <person name="Phillips E.K."/>
            <person name="Shaffer J.C."/>
            <person name="Henson M.W."/>
            <person name="Temperton B."/>
            <person name="Thrash C.J."/>
            <person name="Martin M.O."/>
        </authorList>
    </citation>
    <scope>NUCLEOTIDE SEQUENCE</scope>
    <source>
        <strain evidence="4">EKP203</strain>
    </source>
</reference>
<comment type="caution">
    <text evidence="4">The sequence shown here is derived from an EMBL/GenBank/DDBJ whole genome shotgun (WGS) entry which is preliminary data.</text>
</comment>
<name>A0ABT7Y434_9VIBR</name>
<dbReference type="Gene3D" id="2.70.98.70">
    <property type="match status" value="1"/>
</dbReference>
<comment type="subcellular location">
    <subcellularLocation>
        <location evidence="1">Cell envelope</location>
    </subcellularLocation>
</comment>
<evidence type="ECO:0000259" key="3">
    <source>
        <dbReference type="Pfam" id="PF16332"/>
    </source>
</evidence>
<organism evidence="4 5">
    <name type="scientific">Vibrio agarivorans</name>
    <dbReference type="NCBI Taxonomy" id="153622"/>
    <lineage>
        <taxon>Bacteria</taxon>
        <taxon>Pseudomonadati</taxon>
        <taxon>Pseudomonadota</taxon>
        <taxon>Gammaproteobacteria</taxon>
        <taxon>Vibrionales</taxon>
        <taxon>Vibrionaceae</taxon>
        <taxon>Vibrio</taxon>
    </lineage>
</organism>
<protein>
    <submittedName>
        <fullName evidence="4">Heparinase II/III family protein</fullName>
    </submittedName>
</protein>
<proteinExistence type="predicted"/>
<dbReference type="InterPro" id="IPR012480">
    <property type="entry name" value="Hepar_II_III_C"/>
</dbReference>
<feature type="domain" description="Heparinase II N-terminal" evidence="3">
    <location>
        <begin position="78"/>
        <end position="391"/>
    </location>
</feature>
<dbReference type="Proteomes" id="UP001169719">
    <property type="component" value="Unassembled WGS sequence"/>
</dbReference>
<sequence>MMLTLQRNHDFQLFTAPNNEVALVNPPSFNWPQEEYKNRYVLELEQVGSDQQWLWQDVQSPFQFNFLLDVAEYRWRVTCQATQRTSDWMLFSVSSDTAEYIAPTAQELFAQCADKEQFLMYFNQDIEQVQQASSGVKEKLIASLTDLDINTILYPTHYRRGQEEGKRTAIANARNWIDRELMALTLLYKIWQDQESGEKARDILLRLAEWSPEGPATLVRPLTWGDEVGLSLSRNLFLAYHWLAPLLTVEEKNFVRPFLVRIAFQMEERLEQDQFKQFPGHSHTSRLPAYLGVAALALHKEYDITTCERWLNYALMIYRGVLPFYGGRDGSWAEGPFYSSSYSKWQHSFFLTVERLSGFSFYNHPFYKNYVNFAMDFVATQERIHPFGDGFWCLREGKEWPGFFAQNPLRIYAERFGGQDSIALSEQLESEIQSYKLHLLDIIPTVSQLSYRNQDRALSNTNVSTSTSKNSSTNYYDYAGLGKSAHNALSLYYRASQFGNSSHRHGDQGNFALVDKGINVLTPSGSYGYRFASKHHSQWTRQTQAHNLPLIGHQGQVLDCASSVAHVVTRKESELFHAVTLDLTAAYSGCQRYLRTLVQVADKGLIVCDQLELDSSDTLQWRLHSPLEVIFEGDTVYLNNEDQHYQIDVIAKGISHPTLTEEINDSDGFHGDVESDAQKEINHIEWQLPSSTSHQVVMSCLKSSEVTLTHIGSQLVIEYLNEALTIDRLFHQLDLKQLVSV</sequence>
<evidence type="ECO:0000259" key="2">
    <source>
        <dbReference type="Pfam" id="PF07940"/>
    </source>
</evidence>
<dbReference type="Gene3D" id="1.50.10.100">
    <property type="entry name" value="Chondroitin AC/alginate lyase"/>
    <property type="match status" value="1"/>
</dbReference>
<accession>A0ABT7Y434</accession>
<dbReference type="Pfam" id="PF16332">
    <property type="entry name" value="DUF4962"/>
    <property type="match status" value="1"/>
</dbReference>